<dbReference type="OrthoDB" id="7916371at2"/>
<keyword evidence="1" id="KW-0175">Coiled coil</keyword>
<protein>
    <submittedName>
        <fullName evidence="2">Uncharacterized protein</fullName>
    </submittedName>
</protein>
<proteinExistence type="predicted"/>
<dbReference type="Proteomes" id="UP000278398">
    <property type="component" value="Unassembled WGS sequence"/>
</dbReference>
<organism evidence="2 3">
    <name type="scientific">Aquibium carbonis</name>
    <dbReference type="NCBI Taxonomy" id="2495581"/>
    <lineage>
        <taxon>Bacteria</taxon>
        <taxon>Pseudomonadati</taxon>
        <taxon>Pseudomonadota</taxon>
        <taxon>Alphaproteobacteria</taxon>
        <taxon>Hyphomicrobiales</taxon>
        <taxon>Phyllobacteriaceae</taxon>
        <taxon>Aquibium</taxon>
    </lineage>
</organism>
<dbReference type="AlphaFoldDB" id="A0A429YU78"/>
<feature type="coiled-coil region" evidence="1">
    <location>
        <begin position="23"/>
        <end position="82"/>
    </location>
</feature>
<sequence>MAEPAHMIIPLLKEMRAEIGGRFDGVDGRLERIEQRIQKLKEVRVSFRQALAGDSLKSKLLAGEFEERIEAIEQRLRELEEQK</sequence>
<reference evidence="2 3" key="1">
    <citation type="submission" date="2018-12" db="EMBL/GenBank/DDBJ databases">
        <title>Mesorhizobium carbonis sp. nov., isolated from coal mine water.</title>
        <authorList>
            <person name="Xin W."/>
            <person name="Xu Z."/>
            <person name="Xiang F."/>
            <person name="Zhang J."/>
            <person name="Xi L."/>
            <person name="Liu J."/>
        </authorList>
    </citation>
    <scope>NUCLEOTIDE SEQUENCE [LARGE SCALE GENOMIC DNA]</scope>
    <source>
        <strain evidence="2 3">B2.3</strain>
    </source>
</reference>
<gene>
    <name evidence="2" type="ORF">EJC49_18140</name>
</gene>
<comment type="caution">
    <text evidence="2">The sequence shown here is derived from an EMBL/GenBank/DDBJ whole genome shotgun (WGS) entry which is preliminary data.</text>
</comment>
<evidence type="ECO:0000313" key="3">
    <source>
        <dbReference type="Proteomes" id="UP000278398"/>
    </source>
</evidence>
<name>A0A429YU78_9HYPH</name>
<accession>A0A429YU78</accession>
<keyword evidence="3" id="KW-1185">Reference proteome</keyword>
<dbReference type="EMBL" id="RWKW01000070">
    <property type="protein sequence ID" value="RST84999.1"/>
    <property type="molecule type" value="Genomic_DNA"/>
</dbReference>
<evidence type="ECO:0000313" key="2">
    <source>
        <dbReference type="EMBL" id="RST84999.1"/>
    </source>
</evidence>
<evidence type="ECO:0000256" key="1">
    <source>
        <dbReference type="SAM" id="Coils"/>
    </source>
</evidence>